<feature type="compositionally biased region" description="Polar residues" evidence="1">
    <location>
        <begin position="297"/>
        <end position="306"/>
    </location>
</feature>
<feature type="compositionally biased region" description="Polar residues" evidence="1">
    <location>
        <begin position="368"/>
        <end position="381"/>
    </location>
</feature>
<dbReference type="OrthoDB" id="3266915at2759"/>
<feature type="compositionally biased region" description="Polar residues" evidence="1">
    <location>
        <begin position="144"/>
        <end position="153"/>
    </location>
</feature>
<gene>
    <name evidence="2" type="ORF">LshimejAT787_1900770</name>
</gene>
<dbReference type="EMBL" id="BRPK01000019">
    <property type="protein sequence ID" value="GLB44999.1"/>
    <property type="molecule type" value="Genomic_DNA"/>
</dbReference>
<dbReference type="Proteomes" id="UP001063166">
    <property type="component" value="Unassembled WGS sequence"/>
</dbReference>
<name>A0A9P3Q0U7_LYOSH</name>
<evidence type="ECO:0000313" key="2">
    <source>
        <dbReference type="EMBL" id="GLB44999.1"/>
    </source>
</evidence>
<accession>A0A9P3Q0U7</accession>
<reference evidence="2" key="1">
    <citation type="submission" date="2022-07" db="EMBL/GenBank/DDBJ databases">
        <title>The genome of Lyophyllum shimeji provides insight into the initial evolution of ectomycorrhizal fungal genome.</title>
        <authorList>
            <person name="Kobayashi Y."/>
            <person name="Shibata T."/>
            <person name="Hirakawa H."/>
            <person name="Shigenobu S."/>
            <person name="Nishiyama T."/>
            <person name="Yamada A."/>
            <person name="Hasebe M."/>
            <person name="Kawaguchi M."/>
        </authorList>
    </citation>
    <scope>NUCLEOTIDE SEQUENCE</scope>
    <source>
        <strain evidence="2">AT787</strain>
    </source>
</reference>
<organism evidence="2 3">
    <name type="scientific">Lyophyllum shimeji</name>
    <name type="common">Hon-shimeji</name>
    <name type="synonym">Tricholoma shimeji</name>
    <dbReference type="NCBI Taxonomy" id="47721"/>
    <lineage>
        <taxon>Eukaryota</taxon>
        <taxon>Fungi</taxon>
        <taxon>Dikarya</taxon>
        <taxon>Basidiomycota</taxon>
        <taxon>Agaricomycotina</taxon>
        <taxon>Agaricomycetes</taxon>
        <taxon>Agaricomycetidae</taxon>
        <taxon>Agaricales</taxon>
        <taxon>Tricholomatineae</taxon>
        <taxon>Lyophyllaceae</taxon>
        <taxon>Lyophyllum</taxon>
    </lineage>
</organism>
<protein>
    <submittedName>
        <fullName evidence="2">Uncharacterized protein</fullName>
    </submittedName>
</protein>
<evidence type="ECO:0000256" key="1">
    <source>
        <dbReference type="SAM" id="MobiDB-lite"/>
    </source>
</evidence>
<evidence type="ECO:0000313" key="3">
    <source>
        <dbReference type="Proteomes" id="UP001063166"/>
    </source>
</evidence>
<feature type="compositionally biased region" description="Low complexity" evidence="1">
    <location>
        <begin position="382"/>
        <end position="407"/>
    </location>
</feature>
<dbReference type="AlphaFoldDB" id="A0A9P3Q0U7"/>
<proteinExistence type="predicted"/>
<feature type="region of interest" description="Disordered" evidence="1">
    <location>
        <begin position="255"/>
        <end position="452"/>
    </location>
</feature>
<sequence length="472" mass="50735">MLSSRPVQFGMDSQLYPSRTPARMKGRLENAVPMTVHGLGKGKATALQTPFHAGSQHAQKDAAIAQTQGKPIVVTTRPRPLGDKTPFPNRARNAEQFETPLPKLNKFPALSFLEPQTHLQPQKTPDSVLRPSTARKHVRVPRSASKSFETPLNNGNPWDVSDISIVTPDAPVQELAPENDYDEIEYMPPNTLNLAYQPPFDFHLPNYREVGTTLLRFAHSYPYDDTPVAEIEVNAEDIQRPGWDMLQLPELESDDPFHQASIPNGTAAPLPQAAQTKSRTGARIIAGSATSKAVPVSRTTPATRIPSSAAARSTKPMPSRPGTSKSTAPSTKPSFRANPVRSSAAGTTDAPISQKPRPIDMRKPAAASRTTKPPVNSANSFPSRPATSAAVRSRAASTTTTASIRRPVTATSSYRTTPAAHATLSRTVSSKLAPAGEARSGAAVKNEDAPSSETILLVDGGLELDDDFRFDV</sequence>
<keyword evidence="3" id="KW-1185">Reference proteome</keyword>
<comment type="caution">
    <text evidence="2">The sequence shown here is derived from an EMBL/GenBank/DDBJ whole genome shotgun (WGS) entry which is preliminary data.</text>
</comment>
<feature type="compositionally biased region" description="Low complexity" evidence="1">
    <location>
        <begin position="323"/>
        <end position="334"/>
    </location>
</feature>
<feature type="region of interest" description="Disordered" evidence="1">
    <location>
        <begin position="119"/>
        <end position="153"/>
    </location>
</feature>